<dbReference type="EMBL" id="QRXY01000017">
    <property type="protein sequence ID" value="RGU44414.1"/>
    <property type="molecule type" value="Genomic_DNA"/>
</dbReference>
<evidence type="ECO:0000313" key="2">
    <source>
        <dbReference type="Proteomes" id="UP000285693"/>
    </source>
</evidence>
<comment type="caution">
    <text evidence="1">The sequence shown here is derived from an EMBL/GenBank/DDBJ whole genome shotgun (WGS) entry which is preliminary data.</text>
</comment>
<reference evidence="1 2" key="1">
    <citation type="submission" date="2018-08" db="EMBL/GenBank/DDBJ databases">
        <title>A genome reference for cultivated species of the human gut microbiota.</title>
        <authorList>
            <person name="Zou Y."/>
            <person name="Xue W."/>
            <person name="Luo G."/>
        </authorList>
    </citation>
    <scope>NUCLEOTIDE SEQUENCE [LARGE SCALE GENOMIC DNA]</scope>
    <source>
        <strain evidence="1 2">AF16-31</strain>
    </source>
</reference>
<dbReference type="InterPro" id="IPR043743">
    <property type="entry name" value="DUF5688"/>
</dbReference>
<dbReference type="RefSeq" id="WP_117824339.1">
    <property type="nucleotide sequence ID" value="NZ_JAAIOQ010000016.1"/>
</dbReference>
<name>A0A3R6ALK1_9FIRM</name>
<proteinExistence type="predicted"/>
<sequence length="293" mass="33604">MEKLTYNEFKEAIKDYFSKRMDHAEIQLTTNDTVNQKIDYLAIREKDATVSPSIRLNDSYKQYLDCKCEEESFFETIYEQVVNAAAKDRISFENLDNLFRDKDACRERVIMELINEKGNEELLQKVVSRDFCNLKVSYRLVIANDEDSVMSTIVTKSGMDYMHMSESELYDAALKNTKSFIKPRMIRMRAFGMCAPMDNEAYCVMGNNSAKNCAALIADPEYLQEIAEMIGTDYYIVPLGIEGFVVVPEAYCDVDMQKDALKGTNEASQKDKLFLSNDLYFYGSETGELSVVQ</sequence>
<organism evidence="1 2">
    <name type="scientific">Coprococcus comes</name>
    <dbReference type="NCBI Taxonomy" id="410072"/>
    <lineage>
        <taxon>Bacteria</taxon>
        <taxon>Bacillati</taxon>
        <taxon>Bacillota</taxon>
        <taxon>Clostridia</taxon>
        <taxon>Lachnospirales</taxon>
        <taxon>Lachnospiraceae</taxon>
        <taxon>Coprococcus</taxon>
    </lineage>
</organism>
<evidence type="ECO:0008006" key="3">
    <source>
        <dbReference type="Google" id="ProtNLM"/>
    </source>
</evidence>
<evidence type="ECO:0000313" key="1">
    <source>
        <dbReference type="EMBL" id="RGU44414.1"/>
    </source>
</evidence>
<gene>
    <name evidence="1" type="ORF">DWW65_12390</name>
</gene>
<dbReference type="Proteomes" id="UP000285693">
    <property type="component" value="Unassembled WGS sequence"/>
</dbReference>
<dbReference type="Pfam" id="PF18941">
    <property type="entry name" value="DUF5688"/>
    <property type="match status" value="1"/>
</dbReference>
<protein>
    <recommendedName>
        <fullName evidence="3">DUF1444 family protein</fullName>
    </recommendedName>
</protein>
<accession>A0A3R6ALK1</accession>
<dbReference type="AlphaFoldDB" id="A0A3R6ALK1"/>